<dbReference type="GO" id="GO:0000981">
    <property type="term" value="F:DNA-binding transcription factor activity, RNA polymerase II-specific"/>
    <property type="evidence" value="ECO:0007669"/>
    <property type="project" value="TreeGrafter"/>
</dbReference>
<dbReference type="Pfam" id="PF00096">
    <property type="entry name" value="zf-C2H2"/>
    <property type="match status" value="2"/>
</dbReference>
<evidence type="ECO:0000256" key="11">
    <source>
        <dbReference type="SAM" id="MobiDB-lite"/>
    </source>
</evidence>
<keyword evidence="2" id="KW-0479">Metal-binding</keyword>
<evidence type="ECO:0000256" key="1">
    <source>
        <dbReference type="ARBA" id="ARBA00004123"/>
    </source>
</evidence>
<dbReference type="PROSITE" id="PS50157">
    <property type="entry name" value="ZINC_FINGER_C2H2_2"/>
    <property type="match status" value="2"/>
</dbReference>
<dbReference type="SUPFAM" id="SSF57667">
    <property type="entry name" value="beta-beta-alpha zinc fingers"/>
    <property type="match status" value="1"/>
</dbReference>
<evidence type="ECO:0000256" key="4">
    <source>
        <dbReference type="ARBA" id="ARBA00022771"/>
    </source>
</evidence>
<dbReference type="FunFam" id="3.30.160.60:FF:001102">
    <property type="entry name" value="Transcription factor IIIA"/>
    <property type="match status" value="1"/>
</dbReference>
<dbReference type="Gene3D" id="3.30.160.60">
    <property type="entry name" value="Classic Zinc Finger"/>
    <property type="match status" value="2"/>
</dbReference>
<dbReference type="GO" id="GO:0008270">
    <property type="term" value="F:zinc ion binding"/>
    <property type="evidence" value="ECO:0007669"/>
    <property type="project" value="UniProtKB-KW"/>
</dbReference>
<keyword evidence="5" id="KW-0862">Zinc</keyword>
<proteinExistence type="inferred from homology"/>
<comment type="subcellular location">
    <subcellularLocation>
        <location evidence="1">Nucleus</location>
    </subcellularLocation>
</comment>
<evidence type="ECO:0000256" key="10">
    <source>
        <dbReference type="PROSITE-ProRule" id="PRU00042"/>
    </source>
</evidence>
<evidence type="ECO:0000256" key="5">
    <source>
        <dbReference type="ARBA" id="ARBA00022833"/>
    </source>
</evidence>
<dbReference type="InterPro" id="IPR013087">
    <property type="entry name" value="Znf_C2H2_type"/>
</dbReference>
<comment type="caution">
    <text evidence="13">The sequence shown here is derived from an EMBL/GenBank/DDBJ whole genome shotgun (WGS) entry which is preliminary data.</text>
</comment>
<evidence type="ECO:0000256" key="3">
    <source>
        <dbReference type="ARBA" id="ARBA00022737"/>
    </source>
</evidence>
<feature type="compositionally biased region" description="Polar residues" evidence="11">
    <location>
        <begin position="120"/>
        <end position="144"/>
    </location>
</feature>
<dbReference type="AlphaFoldDB" id="A0A286UGW6"/>
<dbReference type="FunFam" id="3.30.160.60:FF:000145">
    <property type="entry name" value="Zinc finger protein 574"/>
    <property type="match status" value="1"/>
</dbReference>
<dbReference type="OrthoDB" id="6077919at2759"/>
<comment type="similarity">
    <text evidence="9">Belongs to the sal C2H2-type zinc-finger protein family.</text>
</comment>
<keyword evidence="7" id="KW-0804">Transcription</keyword>
<feature type="domain" description="C2H2-type" evidence="12">
    <location>
        <begin position="309"/>
        <end position="338"/>
    </location>
</feature>
<evidence type="ECO:0000313" key="13">
    <source>
        <dbReference type="EMBL" id="PAV18851.1"/>
    </source>
</evidence>
<dbReference type="EMBL" id="NBII01000005">
    <property type="protein sequence ID" value="PAV18851.1"/>
    <property type="molecule type" value="Genomic_DNA"/>
</dbReference>
<keyword evidence="4 10" id="KW-0863">Zinc-finger</keyword>
<keyword evidence="14" id="KW-1185">Reference proteome</keyword>
<evidence type="ECO:0000256" key="2">
    <source>
        <dbReference type="ARBA" id="ARBA00022723"/>
    </source>
</evidence>
<gene>
    <name evidence="13" type="ORF">PNOK_0569400</name>
</gene>
<evidence type="ECO:0000313" key="14">
    <source>
        <dbReference type="Proteomes" id="UP000217199"/>
    </source>
</evidence>
<feature type="compositionally biased region" description="Low complexity" evidence="11">
    <location>
        <begin position="178"/>
        <end position="199"/>
    </location>
</feature>
<accession>A0A286UGW6</accession>
<name>A0A286UGW6_9AGAM</name>
<dbReference type="SMART" id="SM00355">
    <property type="entry name" value="ZnF_C2H2"/>
    <property type="match status" value="2"/>
</dbReference>
<organism evidence="13 14">
    <name type="scientific">Pyrrhoderma noxium</name>
    <dbReference type="NCBI Taxonomy" id="2282107"/>
    <lineage>
        <taxon>Eukaryota</taxon>
        <taxon>Fungi</taxon>
        <taxon>Dikarya</taxon>
        <taxon>Basidiomycota</taxon>
        <taxon>Agaricomycotina</taxon>
        <taxon>Agaricomycetes</taxon>
        <taxon>Hymenochaetales</taxon>
        <taxon>Hymenochaetaceae</taxon>
        <taxon>Pyrrhoderma</taxon>
    </lineage>
</organism>
<evidence type="ECO:0000259" key="12">
    <source>
        <dbReference type="PROSITE" id="PS50157"/>
    </source>
</evidence>
<feature type="domain" description="C2H2-type" evidence="12">
    <location>
        <begin position="281"/>
        <end position="308"/>
    </location>
</feature>
<protein>
    <submittedName>
        <fullName evidence="13">Zinc finger domain-containing</fullName>
    </submittedName>
</protein>
<dbReference type="GO" id="GO:0005634">
    <property type="term" value="C:nucleus"/>
    <property type="evidence" value="ECO:0007669"/>
    <property type="project" value="UniProtKB-SubCell"/>
</dbReference>
<reference evidence="13 14" key="1">
    <citation type="journal article" date="2017" name="Mol. Ecol.">
        <title>Comparative and population genomic landscape of Phellinus noxius: A hypervariable fungus causing root rot in trees.</title>
        <authorList>
            <person name="Chung C.L."/>
            <person name="Lee T.J."/>
            <person name="Akiba M."/>
            <person name="Lee H.H."/>
            <person name="Kuo T.H."/>
            <person name="Liu D."/>
            <person name="Ke H.M."/>
            <person name="Yokoi T."/>
            <person name="Roa M.B."/>
            <person name="Lu M.J."/>
            <person name="Chang Y.Y."/>
            <person name="Ann P.J."/>
            <person name="Tsai J.N."/>
            <person name="Chen C.Y."/>
            <person name="Tzean S.S."/>
            <person name="Ota Y."/>
            <person name="Hattori T."/>
            <person name="Sahashi N."/>
            <person name="Liou R.F."/>
            <person name="Kikuchi T."/>
            <person name="Tsai I.J."/>
        </authorList>
    </citation>
    <scope>NUCLEOTIDE SEQUENCE [LARGE SCALE GENOMIC DNA]</scope>
    <source>
        <strain evidence="13 14">FFPRI411160</strain>
    </source>
</reference>
<dbReference type="STRING" id="2282107.A0A286UGW6"/>
<dbReference type="Proteomes" id="UP000217199">
    <property type="component" value="Unassembled WGS sequence"/>
</dbReference>
<dbReference type="PANTHER" id="PTHR23233">
    <property type="entry name" value="SAL-LIKE PROTEIN"/>
    <property type="match status" value="1"/>
</dbReference>
<dbReference type="InterPro" id="IPR036236">
    <property type="entry name" value="Znf_C2H2_sf"/>
</dbReference>
<feature type="compositionally biased region" description="Polar residues" evidence="11">
    <location>
        <begin position="200"/>
        <end position="226"/>
    </location>
</feature>
<dbReference type="InterPro" id="IPR051565">
    <property type="entry name" value="Sal_C2H2-zinc-finger"/>
</dbReference>
<feature type="region of interest" description="Disordered" evidence="11">
    <location>
        <begin position="327"/>
        <end position="354"/>
    </location>
</feature>
<keyword evidence="8" id="KW-0539">Nucleus</keyword>
<evidence type="ECO:0000256" key="9">
    <source>
        <dbReference type="ARBA" id="ARBA00038474"/>
    </source>
</evidence>
<feature type="region of interest" description="Disordered" evidence="11">
    <location>
        <begin position="1"/>
        <end position="226"/>
    </location>
</feature>
<feature type="compositionally biased region" description="Acidic residues" evidence="11">
    <location>
        <begin position="344"/>
        <end position="354"/>
    </location>
</feature>
<feature type="compositionally biased region" description="Polar residues" evidence="11">
    <location>
        <begin position="59"/>
        <end position="76"/>
    </location>
</feature>
<keyword evidence="6" id="KW-0805">Transcription regulation</keyword>
<evidence type="ECO:0000256" key="7">
    <source>
        <dbReference type="ARBA" id="ARBA00023163"/>
    </source>
</evidence>
<dbReference type="GO" id="GO:0000978">
    <property type="term" value="F:RNA polymerase II cis-regulatory region sequence-specific DNA binding"/>
    <property type="evidence" value="ECO:0007669"/>
    <property type="project" value="TreeGrafter"/>
</dbReference>
<dbReference type="PANTHER" id="PTHR23233:SF84">
    <property type="entry name" value="FI23031P1"/>
    <property type="match status" value="1"/>
</dbReference>
<dbReference type="PROSITE" id="PS00028">
    <property type="entry name" value="ZINC_FINGER_C2H2_1"/>
    <property type="match status" value="2"/>
</dbReference>
<evidence type="ECO:0000256" key="6">
    <source>
        <dbReference type="ARBA" id="ARBA00023015"/>
    </source>
</evidence>
<sequence>MSSSSSQGDSKQKMVTLPPIRDILRDELTSVSPRNTPGTLNPSFGMDSMRRSLNDPPRQHSSASSSPNLGYSSQRSYYAPHPQSGPGADPGRASSYSHSQYPPTIERRSSYTPGVPPSQYYPSQHYAHSSTGHYPAPNNSSSCYDRSPSGRPDSYRDPRAHGTPAVNWTDYRRRDSTDSAWSSHSSSSGTSLQSRQASSTNALQFQPLPNSQVPPSTNSHQGVAQAQTDYQSPFGVLIADVNPNGASDPQRAALFRSLRSSGAQGFQINFDDGRSSQNNRYICPVCNKGFSRPSSLRIHNYSHTGEKPFECTFPGCGRKFSVHSNMRRHARVHGAEPPRGGESSGEDELIEEDD</sequence>
<keyword evidence="3" id="KW-0677">Repeat</keyword>
<dbReference type="InParanoid" id="A0A286UGW6"/>
<feature type="compositionally biased region" description="Polar residues" evidence="11">
    <location>
        <begin position="29"/>
        <end position="42"/>
    </location>
</feature>
<evidence type="ECO:0000256" key="8">
    <source>
        <dbReference type="ARBA" id="ARBA00023242"/>
    </source>
</evidence>